<evidence type="ECO:0000313" key="2">
    <source>
        <dbReference type="Proteomes" id="UP000183200"/>
    </source>
</evidence>
<dbReference type="AlphaFoldDB" id="A0A1G9UYY2"/>
<proteinExistence type="predicted"/>
<dbReference type="EMBL" id="FNGY01000004">
    <property type="protein sequence ID" value="SDM64996.1"/>
    <property type="molecule type" value="Genomic_DNA"/>
</dbReference>
<evidence type="ECO:0000313" key="1">
    <source>
        <dbReference type="EMBL" id="SDM64996.1"/>
    </source>
</evidence>
<sequence>MKMKKIYLVLTVISLMMSSGCKKYIDVNNDPNRPINVSEPLMLAPIEMLISQNINAAGDGNLSIVLQQYLQVIALNQVAPNFGTYLMYNQDMDGDWNNMYVRTLNNLSILKGKAAENGNANYSGIAKILTAYCLGTATDAWGDIPYSAAFGGKGNLTPVYDSQESVYKQIDALLADGIADIAKKAGLKPASDDYFYNGDMDKWTKLAYTLKARYLMHLTKAPGYNATTQAQLAITALNNGMTGNDDDLKMVFVGTPGTENPWQQNFLPASTLVLANTFVDGFKTRNDPRLAKMVAPAKETGLYTGREAGLDEIGSLESYSIPAAFYAAPSAFNYLLNYTEALFLKAEATFLISGAAAAQPIYTEAVNAHMVKVGVSTTDANAYLSSRGSLTSANALKLIIEEKSIANFLNAENYTDWRRTGFPALTKVKNALSEIPRRVLYPNTEIISNPQPQQNAKLMDRVWWDKN</sequence>
<protein>
    <submittedName>
        <fullName evidence="1">Starch-binding associating with outer membrane</fullName>
    </submittedName>
</protein>
<accession>A0A1G9UYY2</accession>
<dbReference type="PROSITE" id="PS51257">
    <property type="entry name" value="PROKAR_LIPOPROTEIN"/>
    <property type="match status" value="1"/>
</dbReference>
<dbReference type="Gene3D" id="1.25.40.390">
    <property type="match status" value="1"/>
</dbReference>
<keyword evidence="2" id="KW-1185">Reference proteome</keyword>
<dbReference type="InterPro" id="IPR041662">
    <property type="entry name" value="SusD-like_2"/>
</dbReference>
<dbReference type="Proteomes" id="UP000183200">
    <property type="component" value="Unassembled WGS sequence"/>
</dbReference>
<gene>
    <name evidence="1" type="ORF">SAMN05421820_104327</name>
</gene>
<reference evidence="2" key="1">
    <citation type="submission" date="2016-10" db="EMBL/GenBank/DDBJ databases">
        <authorList>
            <person name="Varghese N."/>
            <person name="Submissions S."/>
        </authorList>
    </citation>
    <scope>NUCLEOTIDE SEQUENCE [LARGE SCALE GENOMIC DNA]</scope>
    <source>
        <strain evidence="2">DSM 19110</strain>
    </source>
</reference>
<dbReference type="Pfam" id="PF12771">
    <property type="entry name" value="SusD-like_2"/>
    <property type="match status" value="1"/>
</dbReference>
<dbReference type="SUPFAM" id="SSF48452">
    <property type="entry name" value="TPR-like"/>
    <property type="match status" value="1"/>
</dbReference>
<organism evidence="1 2">
    <name type="scientific">Pedobacter steynii</name>
    <dbReference type="NCBI Taxonomy" id="430522"/>
    <lineage>
        <taxon>Bacteria</taxon>
        <taxon>Pseudomonadati</taxon>
        <taxon>Bacteroidota</taxon>
        <taxon>Sphingobacteriia</taxon>
        <taxon>Sphingobacteriales</taxon>
        <taxon>Sphingobacteriaceae</taxon>
        <taxon>Pedobacter</taxon>
    </lineage>
</organism>
<dbReference type="InterPro" id="IPR011990">
    <property type="entry name" value="TPR-like_helical_dom_sf"/>
</dbReference>
<name>A0A1G9UYY2_9SPHI</name>
<dbReference type="STRING" id="430522.BFS30_21680"/>